<evidence type="ECO:0000256" key="20">
    <source>
        <dbReference type="ARBA" id="ARBA00048649"/>
    </source>
</evidence>
<comment type="cofactor">
    <cofactor evidence="1">
        <name>heme b</name>
        <dbReference type="ChEBI" id="CHEBI:60344"/>
    </cofactor>
</comment>
<protein>
    <recommendedName>
        <fullName evidence="6">Flavohemoprotein</fullName>
        <ecNumber evidence="5">1.14.12.17</ecNumber>
    </recommendedName>
    <alternativeName>
        <fullName evidence="18">Flavohemoglobin</fullName>
    </alternativeName>
    <alternativeName>
        <fullName evidence="17">Hemoglobin-like protein</fullName>
    </alternativeName>
    <alternativeName>
        <fullName evidence="19">Nitric oxide dioxygenase</fullName>
    </alternativeName>
</protein>
<comment type="similarity">
    <text evidence="4">Belongs to the globin family. Two-domain flavohemoproteins subfamily.</text>
</comment>
<dbReference type="InterPro" id="IPR017927">
    <property type="entry name" value="FAD-bd_FR_type"/>
</dbReference>
<dbReference type="PROSITE" id="PS01033">
    <property type="entry name" value="GLOBIN"/>
    <property type="match status" value="1"/>
</dbReference>
<keyword evidence="7 22" id="KW-0349">Heme</keyword>
<dbReference type="GO" id="GO:0020037">
    <property type="term" value="F:heme binding"/>
    <property type="evidence" value="ECO:0007669"/>
    <property type="project" value="InterPro"/>
</dbReference>
<proteinExistence type="inferred from homology"/>
<evidence type="ECO:0000256" key="17">
    <source>
        <dbReference type="ARBA" id="ARBA00030024"/>
    </source>
</evidence>
<evidence type="ECO:0000256" key="5">
    <source>
        <dbReference type="ARBA" id="ARBA00012229"/>
    </source>
</evidence>
<dbReference type="PRINTS" id="PR00410">
    <property type="entry name" value="PHEHYDRXLASE"/>
</dbReference>
<dbReference type="InterPro" id="IPR009050">
    <property type="entry name" value="Globin-like_sf"/>
</dbReference>
<dbReference type="InterPro" id="IPR000971">
    <property type="entry name" value="Globin"/>
</dbReference>
<feature type="domain" description="FAD-binding FR-type" evidence="24">
    <location>
        <begin position="154"/>
        <end position="258"/>
    </location>
</feature>
<dbReference type="CDD" id="cd06184">
    <property type="entry name" value="flavohem_like_fad_nad_binding"/>
    <property type="match status" value="1"/>
</dbReference>
<evidence type="ECO:0000313" key="25">
    <source>
        <dbReference type="EMBL" id="KXV22588.1"/>
    </source>
</evidence>
<evidence type="ECO:0000256" key="9">
    <source>
        <dbReference type="ARBA" id="ARBA00022630"/>
    </source>
</evidence>
<evidence type="ECO:0000256" key="10">
    <source>
        <dbReference type="ARBA" id="ARBA00022723"/>
    </source>
</evidence>
<evidence type="ECO:0000256" key="13">
    <source>
        <dbReference type="ARBA" id="ARBA00023002"/>
    </source>
</evidence>
<keyword evidence="15" id="KW-0520">NAD</keyword>
<dbReference type="Proteomes" id="UP000075655">
    <property type="component" value="Unassembled WGS sequence"/>
</dbReference>
<dbReference type="InterPro" id="IPR008333">
    <property type="entry name" value="Cbr1-like_FAD-bd_dom"/>
</dbReference>
<evidence type="ECO:0000256" key="6">
    <source>
        <dbReference type="ARBA" id="ARBA00014637"/>
    </source>
</evidence>
<reference evidence="25 26" key="1">
    <citation type="submission" date="2015-06" db="EMBL/GenBank/DDBJ databases">
        <title>Improved classification and identification of acetic acid bacteria using matrix-assisted laser desorption/ionization time-of-flight mass spectrometry; Gluconobacter nephelii and Gluconobacter uchimurae are later heterotypic synonyms of Gluconobacter japonicus and Gluconobacter oxydans, respectively.</title>
        <authorList>
            <person name="Li L."/>
            <person name="Cleenwerck I."/>
            <person name="De Vuyst L."/>
            <person name="Vandamme P."/>
        </authorList>
    </citation>
    <scope>NUCLEOTIDE SEQUENCE [LARGE SCALE GENOMIC DNA]</scope>
    <source>
        <strain evidence="25 26">LMG 1676</strain>
    </source>
</reference>
<dbReference type="Pfam" id="PF00970">
    <property type="entry name" value="FAD_binding_6"/>
    <property type="match status" value="1"/>
</dbReference>
<dbReference type="GO" id="GO:0046872">
    <property type="term" value="F:metal ion binding"/>
    <property type="evidence" value="ECO:0007669"/>
    <property type="project" value="UniProtKB-KW"/>
</dbReference>
<evidence type="ECO:0000259" key="24">
    <source>
        <dbReference type="PROSITE" id="PS51384"/>
    </source>
</evidence>
<dbReference type="Gene3D" id="3.40.50.80">
    <property type="entry name" value="Nucleotide-binding domain of ferredoxin-NADP reductase (FNR) module"/>
    <property type="match status" value="1"/>
</dbReference>
<organism evidence="25 26">
    <name type="scientific">Gluconobacter oxydans</name>
    <name type="common">Gluconobacter suboxydans</name>
    <dbReference type="NCBI Taxonomy" id="442"/>
    <lineage>
        <taxon>Bacteria</taxon>
        <taxon>Pseudomonadati</taxon>
        <taxon>Pseudomonadota</taxon>
        <taxon>Alphaproteobacteria</taxon>
        <taxon>Acetobacterales</taxon>
        <taxon>Acetobacteraceae</taxon>
        <taxon>Gluconobacter</taxon>
    </lineage>
</organism>
<dbReference type="InterPro" id="IPR039261">
    <property type="entry name" value="FNR_nucleotide-bd"/>
</dbReference>
<evidence type="ECO:0000256" key="16">
    <source>
        <dbReference type="ARBA" id="ARBA00025094"/>
    </source>
</evidence>
<dbReference type="GO" id="GO:0071949">
    <property type="term" value="F:FAD binding"/>
    <property type="evidence" value="ECO:0007669"/>
    <property type="project" value="TreeGrafter"/>
</dbReference>
<evidence type="ECO:0000313" key="26">
    <source>
        <dbReference type="Proteomes" id="UP000075655"/>
    </source>
</evidence>
<evidence type="ECO:0000256" key="22">
    <source>
        <dbReference type="RuleBase" id="RU000356"/>
    </source>
</evidence>
<evidence type="ECO:0000256" key="7">
    <source>
        <dbReference type="ARBA" id="ARBA00022617"/>
    </source>
</evidence>
<comment type="catalytic activity">
    <reaction evidence="21">
        <text>2 nitric oxide + NADPH + 2 O2 = 2 nitrate + NADP(+) + H(+)</text>
        <dbReference type="Rhea" id="RHEA:19465"/>
        <dbReference type="ChEBI" id="CHEBI:15378"/>
        <dbReference type="ChEBI" id="CHEBI:15379"/>
        <dbReference type="ChEBI" id="CHEBI:16480"/>
        <dbReference type="ChEBI" id="CHEBI:17632"/>
        <dbReference type="ChEBI" id="CHEBI:57783"/>
        <dbReference type="ChEBI" id="CHEBI:58349"/>
        <dbReference type="EC" id="1.14.12.17"/>
    </reaction>
</comment>
<keyword evidence="14" id="KW-0408">Iron</keyword>
<dbReference type="Pfam" id="PF00042">
    <property type="entry name" value="Globin"/>
    <property type="match status" value="1"/>
</dbReference>
<dbReference type="EMBL" id="LHZG01000090">
    <property type="protein sequence ID" value="KXV22588.1"/>
    <property type="molecule type" value="Genomic_DNA"/>
</dbReference>
<dbReference type="InterPro" id="IPR017938">
    <property type="entry name" value="Riboflavin_synthase-like_b-brl"/>
</dbReference>
<keyword evidence="13" id="KW-0560">Oxidoreductase</keyword>
<evidence type="ECO:0000256" key="21">
    <source>
        <dbReference type="ARBA" id="ARBA00049433"/>
    </source>
</evidence>
<evidence type="ECO:0000256" key="18">
    <source>
        <dbReference type="ARBA" id="ARBA00030929"/>
    </source>
</evidence>
<name>A0A149S7C0_GLUOY</name>
<sequence length="438" mass="47799">MSAPLDEKTRALVIATVPALKAHGLAITEEMYKRLLSHPEIRDLFNLSHQRDLEQPKALALAVLAYAEHINDLGKLGGMVERIAEKHVGLNILPEHYPFVADALIGAIKHVLGDAATPEIIDAWGKAYWFLADVLIGREKQIYDEHEHAPGGWKGWREFTVRARHKETPFITSFDLVPVDGKPLFHHKAGQYLSFKLDIPGHGSQRRNYSISSAPGVDHYRITVKRHDQGVVSTWLHDSVQVGDILQAANPAGDFFLDEASHAPVVLLAAGVGLTPLISMIEDLVAAHSGRKIHYVLGADTVDLAAFVPFVTSLATAGKLTAEFFFAKGNVPAGNLPGQPVAQSNVASSGWLHRTLSHLTGSKGTIPEAVSSAGITVHSGHITQDWLRKNLDHAATYYICGPDSFMRDMIETLRNEQLSGSQIRYEIFGSASDPALVI</sequence>
<dbReference type="SUPFAM" id="SSF63380">
    <property type="entry name" value="Riboflavin synthase domain-like"/>
    <property type="match status" value="1"/>
</dbReference>
<dbReference type="InterPro" id="IPR012292">
    <property type="entry name" value="Globin/Proto"/>
</dbReference>
<dbReference type="GO" id="GO:0019825">
    <property type="term" value="F:oxygen binding"/>
    <property type="evidence" value="ECO:0007669"/>
    <property type="project" value="InterPro"/>
</dbReference>
<keyword evidence="10" id="KW-0479">Metal-binding</keyword>
<dbReference type="PANTHER" id="PTHR43396">
    <property type="entry name" value="FLAVOHEMOPROTEIN"/>
    <property type="match status" value="1"/>
</dbReference>
<keyword evidence="11" id="KW-0274">FAD</keyword>
<dbReference type="GO" id="GO:0008941">
    <property type="term" value="F:nitric oxide dioxygenase NAD(P)H activity"/>
    <property type="evidence" value="ECO:0007669"/>
    <property type="project" value="UniProtKB-EC"/>
</dbReference>
<comment type="cofactor">
    <cofactor evidence="2">
        <name>FAD</name>
        <dbReference type="ChEBI" id="CHEBI:57692"/>
    </cofactor>
</comment>
<dbReference type="AlphaFoldDB" id="A0A149S7C0"/>
<evidence type="ECO:0000256" key="14">
    <source>
        <dbReference type="ARBA" id="ARBA00023004"/>
    </source>
</evidence>
<evidence type="ECO:0000256" key="12">
    <source>
        <dbReference type="ARBA" id="ARBA00022857"/>
    </source>
</evidence>
<dbReference type="SUPFAM" id="SSF46458">
    <property type="entry name" value="Globin-like"/>
    <property type="match status" value="1"/>
</dbReference>
<accession>A0A149S7C0</accession>
<dbReference type="CDD" id="cd08922">
    <property type="entry name" value="FHb-globin"/>
    <property type="match status" value="1"/>
</dbReference>
<dbReference type="EC" id="1.14.12.17" evidence="5"/>
<evidence type="ECO:0000256" key="1">
    <source>
        <dbReference type="ARBA" id="ARBA00001970"/>
    </source>
</evidence>
<dbReference type="PATRIC" id="fig|442.8.peg.2381"/>
<evidence type="ECO:0000256" key="3">
    <source>
        <dbReference type="ARBA" id="ARBA00006401"/>
    </source>
</evidence>
<keyword evidence="22" id="KW-0813">Transport</keyword>
<gene>
    <name evidence="25" type="ORF">AD934_01230</name>
</gene>
<dbReference type="GO" id="GO:0005344">
    <property type="term" value="F:oxygen carrier activity"/>
    <property type="evidence" value="ECO:0007669"/>
    <property type="project" value="UniProtKB-KW"/>
</dbReference>
<dbReference type="FunFam" id="1.10.490.10:FF:000003">
    <property type="entry name" value="Flavohemoprotein"/>
    <property type="match status" value="1"/>
</dbReference>
<evidence type="ECO:0000256" key="15">
    <source>
        <dbReference type="ARBA" id="ARBA00023027"/>
    </source>
</evidence>
<dbReference type="PANTHER" id="PTHR43396:SF3">
    <property type="entry name" value="FLAVOHEMOPROTEIN"/>
    <property type="match status" value="1"/>
</dbReference>
<evidence type="ECO:0000256" key="8">
    <source>
        <dbReference type="ARBA" id="ARBA00022621"/>
    </source>
</evidence>
<dbReference type="GO" id="GO:0071500">
    <property type="term" value="P:cellular response to nitrosative stress"/>
    <property type="evidence" value="ECO:0007669"/>
    <property type="project" value="TreeGrafter"/>
</dbReference>
<keyword evidence="12" id="KW-0521">NADP</keyword>
<keyword evidence="9" id="KW-0285">Flavoprotein</keyword>
<evidence type="ECO:0000256" key="19">
    <source>
        <dbReference type="ARBA" id="ARBA00033187"/>
    </source>
</evidence>
<comment type="catalytic activity">
    <reaction evidence="20">
        <text>2 nitric oxide + NADH + 2 O2 = 2 nitrate + NAD(+) + H(+)</text>
        <dbReference type="Rhea" id="RHEA:19469"/>
        <dbReference type="ChEBI" id="CHEBI:15378"/>
        <dbReference type="ChEBI" id="CHEBI:15379"/>
        <dbReference type="ChEBI" id="CHEBI:16480"/>
        <dbReference type="ChEBI" id="CHEBI:17632"/>
        <dbReference type="ChEBI" id="CHEBI:57540"/>
        <dbReference type="ChEBI" id="CHEBI:57945"/>
        <dbReference type="EC" id="1.14.12.17"/>
    </reaction>
</comment>
<dbReference type="GO" id="GO:0046210">
    <property type="term" value="P:nitric oxide catabolic process"/>
    <property type="evidence" value="ECO:0007669"/>
    <property type="project" value="TreeGrafter"/>
</dbReference>
<dbReference type="SUPFAM" id="SSF52343">
    <property type="entry name" value="Ferredoxin reductase-like, C-terminal NADP-linked domain"/>
    <property type="match status" value="1"/>
</dbReference>
<comment type="function">
    <text evidence="16">Is involved in NO detoxification in an aerobic process, termed nitric oxide dioxygenase (NOD) reaction that utilizes O(2) and NAD(P)H to convert NO to nitrate, which protects the bacterium from various noxious nitrogen compounds. Therefore, plays a central role in the inducible response to nitrosative stress.</text>
</comment>
<evidence type="ECO:0000256" key="4">
    <source>
        <dbReference type="ARBA" id="ARBA00008414"/>
    </source>
</evidence>
<dbReference type="Gene3D" id="2.40.30.10">
    <property type="entry name" value="Translation factors"/>
    <property type="match status" value="1"/>
</dbReference>
<evidence type="ECO:0000256" key="2">
    <source>
        <dbReference type="ARBA" id="ARBA00001974"/>
    </source>
</evidence>
<evidence type="ECO:0000259" key="23">
    <source>
        <dbReference type="PROSITE" id="PS01033"/>
    </source>
</evidence>
<dbReference type="RefSeq" id="WP_062499655.1">
    <property type="nucleotide sequence ID" value="NZ_LHZG01000090.1"/>
</dbReference>
<evidence type="ECO:0000256" key="11">
    <source>
        <dbReference type="ARBA" id="ARBA00022827"/>
    </source>
</evidence>
<feature type="domain" description="Globin" evidence="23">
    <location>
        <begin position="4"/>
        <end position="140"/>
    </location>
</feature>
<dbReference type="Gene3D" id="1.10.490.10">
    <property type="entry name" value="Globins"/>
    <property type="match status" value="1"/>
</dbReference>
<comment type="similarity">
    <text evidence="3">In the C-terminal section; belongs to the flavoprotein pyridine nucleotide cytochrome reductase family.</text>
</comment>
<comment type="caution">
    <text evidence="25">The sequence shown here is derived from an EMBL/GenBank/DDBJ whole genome shotgun (WGS) entry which is preliminary data.</text>
</comment>
<dbReference type="FunFam" id="2.40.30.10:FF:000034">
    <property type="entry name" value="Flavohemoprotein"/>
    <property type="match status" value="1"/>
</dbReference>
<dbReference type="PROSITE" id="PS51384">
    <property type="entry name" value="FAD_FR"/>
    <property type="match status" value="1"/>
</dbReference>
<keyword evidence="8 22" id="KW-0561">Oxygen transport</keyword>